<evidence type="ECO:0000256" key="11">
    <source>
        <dbReference type="SAM" id="Phobius"/>
    </source>
</evidence>
<sequence length="572" mass="60468">MALAAPSARSTTSSAPATGSTRYTDYPMAMSVATTIFFMWGFLTVLNDILIPHLKSVFELNYARAMLVQFTFFGAYFLMSLPAGRLVAALGYKKGIVAGLAIAALGAFGFWPAAALHSYAAFLAALFVLATGITVLQVAANAYVALLGPERTSSSRLTLAQAMNSLGTTLGPWFGGLLILSAVTVTTLPADVRKAPETTQLVQVLNDGAPAQAVQALQQAPADRLVAALNDAAATALDRLPADAVANSLKPLSSQQLSNVLDKLPVESLLATLTAQSPQQLAALPVDRLASALDKLTASRLDATQTEQLAKVRASLLPETTQQLQAFRQKQAELVQVPYLGLGVVLLLLAVGVWLFRLPPLTETTEQADTAHHTLMDALRHSHVFYGVLAIFFYVGAEVSIGSFLVNYLSLPEIGHMSEQDASHYVSLYWGGAMVGRLAGSALLVWINPRKLLAVFAAIAGLLVLTTMLTHGQAAMVSVIAIGLFNSIMFPTIFSLGIERMGPLTGKASSLLIMAIVGGALLPLAQGVLADHLGIQHAFVLPMLCYGYIVFYGLRGSLIRNPAVPAATAENA</sequence>
<keyword evidence="5" id="KW-1003">Cell membrane</keyword>
<comment type="caution">
    <text evidence="12">The sequence shown here is derived from an EMBL/GenBank/DDBJ whole genome shotgun (WGS) entry which is preliminary data.</text>
</comment>
<dbReference type="GO" id="GO:1904659">
    <property type="term" value="P:D-glucose transmembrane transport"/>
    <property type="evidence" value="ECO:0007669"/>
    <property type="project" value="InterPro"/>
</dbReference>
<dbReference type="InterPro" id="IPR036259">
    <property type="entry name" value="MFS_trans_sf"/>
</dbReference>
<dbReference type="SUPFAM" id="SSF103473">
    <property type="entry name" value="MFS general substrate transporter"/>
    <property type="match status" value="2"/>
</dbReference>
<keyword evidence="4" id="KW-0813">Transport</keyword>
<dbReference type="EMBL" id="NFZS01000004">
    <property type="protein sequence ID" value="RAO75688.1"/>
    <property type="molecule type" value="Genomic_DNA"/>
</dbReference>
<reference evidence="12 13" key="1">
    <citation type="journal article" date="2018" name="Genet. Mol. Biol.">
        <title>The genome sequence of Dyella jiangningensis FCAV SCS01 from a lignocellulose-decomposing microbial consortium metagenome reveals potential for biotechnological applications.</title>
        <authorList>
            <person name="Desiderato J.G."/>
            <person name="Alvarenga D.O."/>
            <person name="Constancio M.T.L."/>
            <person name="Alves L.M.C."/>
            <person name="Varani A.M."/>
        </authorList>
    </citation>
    <scope>NUCLEOTIDE SEQUENCE [LARGE SCALE GENOMIC DNA]</scope>
    <source>
        <strain evidence="12 13">FCAV SCS01</strain>
    </source>
</reference>
<evidence type="ECO:0000256" key="6">
    <source>
        <dbReference type="ARBA" id="ARBA00022519"/>
    </source>
</evidence>
<protein>
    <submittedName>
        <fullName evidence="12">Glucose/galactose MFS transporter</fullName>
    </submittedName>
</protein>
<feature type="transmembrane region" description="Helical" evidence="11">
    <location>
        <begin position="535"/>
        <end position="554"/>
    </location>
</feature>
<feature type="transmembrane region" description="Helical" evidence="11">
    <location>
        <begin position="166"/>
        <end position="188"/>
    </location>
</feature>
<keyword evidence="13" id="KW-1185">Reference proteome</keyword>
<feature type="transmembrane region" description="Helical" evidence="11">
    <location>
        <begin position="120"/>
        <end position="146"/>
    </location>
</feature>
<dbReference type="InterPro" id="IPR005964">
    <property type="entry name" value="Glc/Gal_transptr_bac"/>
</dbReference>
<dbReference type="GO" id="GO:0005886">
    <property type="term" value="C:plasma membrane"/>
    <property type="evidence" value="ECO:0007669"/>
    <property type="project" value="UniProtKB-SubCell"/>
</dbReference>
<keyword evidence="7" id="KW-0762">Sugar transport</keyword>
<feature type="transmembrane region" description="Helical" evidence="11">
    <location>
        <begin position="475"/>
        <end position="498"/>
    </location>
</feature>
<feature type="transmembrane region" description="Helical" evidence="11">
    <location>
        <begin position="428"/>
        <end position="447"/>
    </location>
</feature>
<organism evidence="12 13">
    <name type="scientific">Dyella jiangningensis</name>
    <dbReference type="NCBI Taxonomy" id="1379159"/>
    <lineage>
        <taxon>Bacteria</taxon>
        <taxon>Pseudomonadati</taxon>
        <taxon>Pseudomonadota</taxon>
        <taxon>Gammaproteobacteria</taxon>
        <taxon>Lysobacterales</taxon>
        <taxon>Rhodanobacteraceae</taxon>
        <taxon>Dyella</taxon>
    </lineage>
</organism>
<keyword evidence="8 11" id="KW-0812">Transmembrane</keyword>
<keyword evidence="9 11" id="KW-1133">Transmembrane helix</keyword>
<evidence type="ECO:0000256" key="9">
    <source>
        <dbReference type="ARBA" id="ARBA00022989"/>
    </source>
</evidence>
<evidence type="ECO:0000256" key="10">
    <source>
        <dbReference type="ARBA" id="ARBA00023136"/>
    </source>
</evidence>
<comment type="function">
    <text evidence="1">Intake of glucose and galactose.</text>
</comment>
<proteinExistence type="inferred from homology"/>
<feature type="transmembrane region" description="Helical" evidence="11">
    <location>
        <begin position="337"/>
        <end position="356"/>
    </location>
</feature>
<feature type="transmembrane region" description="Helical" evidence="11">
    <location>
        <begin position="384"/>
        <end position="408"/>
    </location>
</feature>
<evidence type="ECO:0000256" key="2">
    <source>
        <dbReference type="ARBA" id="ARBA00004429"/>
    </source>
</evidence>
<comment type="subcellular location">
    <subcellularLocation>
        <location evidence="2">Cell inner membrane</location>
        <topology evidence="2">Multi-pass membrane protein</topology>
    </subcellularLocation>
</comment>
<accession>A0A328P0B1</accession>
<feature type="transmembrane region" description="Helical" evidence="11">
    <location>
        <begin position="95"/>
        <end position="114"/>
    </location>
</feature>
<evidence type="ECO:0000256" key="3">
    <source>
        <dbReference type="ARBA" id="ARBA00009120"/>
    </source>
</evidence>
<dbReference type="GO" id="GO:0005354">
    <property type="term" value="F:galactose transmembrane transporter activity"/>
    <property type="evidence" value="ECO:0007669"/>
    <property type="project" value="InterPro"/>
</dbReference>
<name>A0A328P0B1_9GAMM</name>
<dbReference type="OrthoDB" id="9795150at2"/>
<dbReference type="AlphaFoldDB" id="A0A328P0B1"/>
<dbReference type="PANTHER" id="PTHR43702">
    <property type="entry name" value="L-FUCOSE-PROTON SYMPORTER"/>
    <property type="match status" value="1"/>
</dbReference>
<keyword evidence="6" id="KW-0997">Cell inner membrane</keyword>
<evidence type="ECO:0000256" key="1">
    <source>
        <dbReference type="ARBA" id="ARBA00003321"/>
    </source>
</evidence>
<feature type="transmembrane region" description="Helical" evidence="11">
    <location>
        <begin position="66"/>
        <end position="88"/>
    </location>
</feature>
<evidence type="ECO:0000256" key="5">
    <source>
        <dbReference type="ARBA" id="ARBA00022475"/>
    </source>
</evidence>
<evidence type="ECO:0000313" key="13">
    <source>
        <dbReference type="Proteomes" id="UP000248926"/>
    </source>
</evidence>
<dbReference type="Proteomes" id="UP000248926">
    <property type="component" value="Unassembled WGS sequence"/>
</dbReference>
<evidence type="ECO:0000256" key="7">
    <source>
        <dbReference type="ARBA" id="ARBA00022597"/>
    </source>
</evidence>
<feature type="transmembrane region" description="Helical" evidence="11">
    <location>
        <begin position="510"/>
        <end position="529"/>
    </location>
</feature>
<dbReference type="PANTHER" id="PTHR43702:SF3">
    <property type="entry name" value="PROTEIN TSGA"/>
    <property type="match status" value="1"/>
</dbReference>
<keyword evidence="10 11" id="KW-0472">Membrane</keyword>
<dbReference type="Gene3D" id="1.20.1250.20">
    <property type="entry name" value="MFS general substrate transporter like domains"/>
    <property type="match status" value="3"/>
</dbReference>
<feature type="transmembrane region" description="Helical" evidence="11">
    <location>
        <begin position="452"/>
        <end position="469"/>
    </location>
</feature>
<dbReference type="GO" id="GO:0055056">
    <property type="term" value="F:D-glucose transmembrane transporter activity"/>
    <property type="evidence" value="ECO:0007669"/>
    <property type="project" value="InterPro"/>
</dbReference>
<feature type="transmembrane region" description="Helical" evidence="11">
    <location>
        <begin position="26"/>
        <end position="46"/>
    </location>
</feature>
<gene>
    <name evidence="12" type="ORF">CA260_16720</name>
</gene>
<dbReference type="NCBIfam" id="TIGR01272">
    <property type="entry name" value="gluP"/>
    <property type="match status" value="1"/>
</dbReference>
<dbReference type="Pfam" id="PF07690">
    <property type="entry name" value="MFS_1"/>
    <property type="match status" value="2"/>
</dbReference>
<evidence type="ECO:0000313" key="12">
    <source>
        <dbReference type="EMBL" id="RAO75688.1"/>
    </source>
</evidence>
<evidence type="ECO:0000256" key="4">
    <source>
        <dbReference type="ARBA" id="ARBA00022448"/>
    </source>
</evidence>
<comment type="similarity">
    <text evidence="3">Belongs to the major facilitator superfamily. FHS transporter (TC 2.A.1.7) family.</text>
</comment>
<dbReference type="CDD" id="cd17394">
    <property type="entry name" value="MFS_FucP_like"/>
    <property type="match status" value="1"/>
</dbReference>
<dbReference type="InterPro" id="IPR050375">
    <property type="entry name" value="MFS_TsgA-like"/>
</dbReference>
<dbReference type="InterPro" id="IPR011701">
    <property type="entry name" value="MFS"/>
</dbReference>
<evidence type="ECO:0000256" key="8">
    <source>
        <dbReference type="ARBA" id="ARBA00022692"/>
    </source>
</evidence>